<dbReference type="OrthoDB" id="3256964at2"/>
<dbReference type="RefSeq" id="WP_131279261.1">
    <property type="nucleotide sequence ID" value="NZ_JBHSLR010000009.1"/>
</dbReference>
<dbReference type="EMBL" id="SJDT01000001">
    <property type="protein sequence ID" value="TBW23760.1"/>
    <property type="molecule type" value="Genomic_DNA"/>
</dbReference>
<organism evidence="1 2">
    <name type="scientific">Arcanobacterium bovis</name>
    <dbReference type="NCBI Taxonomy" id="2529275"/>
    <lineage>
        <taxon>Bacteria</taxon>
        <taxon>Bacillati</taxon>
        <taxon>Actinomycetota</taxon>
        <taxon>Actinomycetes</taxon>
        <taxon>Actinomycetales</taxon>
        <taxon>Actinomycetaceae</taxon>
        <taxon>Arcanobacterium</taxon>
    </lineage>
</organism>
<dbReference type="InterPro" id="IPR019660">
    <property type="entry name" value="Put_sensory_transdc_reg_YbjN"/>
</dbReference>
<evidence type="ECO:0000313" key="2">
    <source>
        <dbReference type="Proteomes" id="UP000293036"/>
    </source>
</evidence>
<dbReference type="Pfam" id="PF10722">
    <property type="entry name" value="YbjN"/>
    <property type="match status" value="1"/>
</dbReference>
<sequence length="154" mass="17523">MGFFDNATPTGGLQPISRERIKQILDSLEWNYQVDDDGDVLGGWEHGYFLFGITGNNAEVLIVRGTWYGTLPGAKLDDVNQFVMNWNRETIWPKAYSFYNEEEDAVRVNCEHSVDYEFGLTDDQLRQHLLCAVTTGSSLFEKLAETFPEGMPTE</sequence>
<proteinExistence type="predicted"/>
<evidence type="ECO:0000313" key="1">
    <source>
        <dbReference type="EMBL" id="TBW23760.1"/>
    </source>
</evidence>
<comment type="caution">
    <text evidence="1">The sequence shown here is derived from an EMBL/GenBank/DDBJ whole genome shotgun (WGS) entry which is preliminary data.</text>
</comment>
<accession>A0A4Q9V2C1</accession>
<reference evidence="1 2" key="1">
    <citation type="submission" date="2019-02" db="EMBL/GenBank/DDBJ databases">
        <title>Arcanobacterium bovis sp. nov., isolated from the milk of a cow with mastitis.</title>
        <authorList>
            <person name="Sammra O."/>
            <person name="Foster G."/>
            <person name="Hassan A."/>
            <person name="Alssahen M."/>
            <person name="Laemmler C."/>
            <person name="Borowiak M."/>
            <person name="Malorny B."/>
            <person name="Abdulmawjood A."/>
        </authorList>
    </citation>
    <scope>NUCLEOTIDE SEQUENCE [LARGE SCALE GENOMIC DNA]</scope>
    <source>
        <strain evidence="1 2">C605018/01/1</strain>
    </source>
</reference>
<protein>
    <submittedName>
        <fullName evidence="1">YbjN domain-containing protein</fullName>
    </submittedName>
</protein>
<keyword evidence="2" id="KW-1185">Reference proteome</keyword>
<dbReference type="AlphaFoldDB" id="A0A4Q9V2C1"/>
<name>A0A4Q9V2C1_9ACTO</name>
<gene>
    <name evidence="1" type="ORF">EZJ44_01080</name>
</gene>
<dbReference type="Proteomes" id="UP000293036">
    <property type="component" value="Unassembled WGS sequence"/>
</dbReference>